<evidence type="ECO:0000256" key="5">
    <source>
        <dbReference type="HAMAP-Rule" id="MF_03223"/>
    </source>
</evidence>
<feature type="region of interest" description="Disordered" evidence="6">
    <location>
        <begin position="1"/>
        <end position="20"/>
    </location>
</feature>
<evidence type="ECO:0000313" key="8">
    <source>
        <dbReference type="Proteomes" id="UP000308549"/>
    </source>
</evidence>
<sequence>MSTTSDDEEVGGGDLFQEPADYYQPEKQPTFVTHRMLNGEELHLRLVGHNPLWGHLLWNAGRILAAYLETHSRHLIHNKSVLELGAGAGLPALTCALNGAASVFVTDYPDPELIENLHYNIEHCPLLPDPPRITAKGYLWGAPTTLLNNPSTPTPIPSTSTAPAAAAGPPTYDLLILADLLFNHSEHAALLTTLQQTLARTASAQALVFFTPYRPWLLEKDLAFFDLVRRGGVEAEEEEEEGKTKTSMKMKMTVEKIYEKVMEKVMFEEDPGDELLRRTVFGYSIKWSTEALGQEQE</sequence>
<dbReference type="SUPFAM" id="SSF53335">
    <property type="entry name" value="S-adenosyl-L-methionine-dependent methyltransferases"/>
    <property type="match status" value="1"/>
</dbReference>
<reference evidence="7 8" key="1">
    <citation type="submission" date="2017-03" db="EMBL/GenBank/DDBJ databases">
        <title>Genomes of endolithic fungi from Antarctica.</title>
        <authorList>
            <person name="Coleine C."/>
            <person name="Masonjones S."/>
            <person name="Stajich J.E."/>
        </authorList>
    </citation>
    <scope>NUCLEOTIDE SEQUENCE [LARGE SCALE GENOMIC DNA]</scope>
    <source>
        <strain evidence="7 8">CCFEE 6315</strain>
    </source>
</reference>
<dbReference type="PANTHER" id="PTHR14614">
    <property type="entry name" value="HEPATOCELLULAR CARCINOMA-ASSOCIATED ANTIGEN"/>
    <property type="match status" value="1"/>
</dbReference>
<dbReference type="InterPro" id="IPR025784">
    <property type="entry name" value="EFM7"/>
</dbReference>
<dbReference type="PANTHER" id="PTHR14614:SF10">
    <property type="entry name" value="PROTEIN N-TERMINAL AND LYSINE N-METHYLTRANSFERASE EFM7"/>
    <property type="match status" value="1"/>
</dbReference>
<comment type="subcellular location">
    <subcellularLocation>
        <location evidence="5">Cytoplasm</location>
    </subcellularLocation>
</comment>
<keyword evidence="3 5" id="KW-0808">Transferase</keyword>
<dbReference type="InterPro" id="IPR029063">
    <property type="entry name" value="SAM-dependent_MTases_sf"/>
</dbReference>
<dbReference type="HAMAP" id="MF_03223">
    <property type="entry name" value="Methyltr_EFM7"/>
    <property type="match status" value="1"/>
</dbReference>
<feature type="compositionally biased region" description="Acidic residues" evidence="6">
    <location>
        <begin position="1"/>
        <end position="11"/>
    </location>
</feature>
<feature type="binding site" evidence="5">
    <location>
        <begin position="85"/>
        <end position="87"/>
    </location>
    <ligand>
        <name>S-adenosyl-L-methionine</name>
        <dbReference type="ChEBI" id="CHEBI:59789"/>
    </ligand>
</feature>
<keyword evidence="2 5" id="KW-0489">Methyltransferase</keyword>
<evidence type="ECO:0000256" key="1">
    <source>
        <dbReference type="ARBA" id="ARBA00022490"/>
    </source>
</evidence>
<evidence type="ECO:0000256" key="3">
    <source>
        <dbReference type="ARBA" id="ARBA00022679"/>
    </source>
</evidence>
<gene>
    <name evidence="5" type="primary">EFM7</name>
    <name evidence="7" type="ORF">B0A50_08232</name>
</gene>
<comment type="similarity">
    <text evidence="5">Belongs to the class I-like SAM-binding methyltransferase superfamily. EFM7 family.</text>
</comment>
<dbReference type="GO" id="GO:0032259">
    <property type="term" value="P:methylation"/>
    <property type="evidence" value="ECO:0007669"/>
    <property type="project" value="UniProtKB-KW"/>
</dbReference>
<dbReference type="GO" id="GO:0005737">
    <property type="term" value="C:cytoplasm"/>
    <property type="evidence" value="ECO:0007669"/>
    <property type="project" value="UniProtKB-SubCell"/>
</dbReference>
<feature type="binding site" evidence="5">
    <location>
        <position position="107"/>
    </location>
    <ligand>
        <name>S-adenosyl-L-methionine</name>
        <dbReference type="ChEBI" id="CHEBI:59789"/>
    </ligand>
</feature>
<evidence type="ECO:0000313" key="7">
    <source>
        <dbReference type="EMBL" id="TKA22270.1"/>
    </source>
</evidence>
<dbReference type="Pfam" id="PF10294">
    <property type="entry name" value="Methyltransf_16"/>
    <property type="match status" value="1"/>
</dbReference>
<dbReference type="OrthoDB" id="46564at2759"/>
<feature type="binding site" evidence="5">
    <location>
        <position position="178"/>
    </location>
    <ligand>
        <name>S-adenosyl-L-methionine</name>
        <dbReference type="ChEBI" id="CHEBI:59789"/>
    </ligand>
</feature>
<dbReference type="PROSITE" id="PS51560">
    <property type="entry name" value="SAM_MT_NNT1"/>
    <property type="match status" value="1"/>
</dbReference>
<keyword evidence="8" id="KW-1185">Reference proteome</keyword>
<dbReference type="GO" id="GO:0016279">
    <property type="term" value="F:protein-lysine N-methyltransferase activity"/>
    <property type="evidence" value="ECO:0007669"/>
    <property type="project" value="UniProtKB-UniRule"/>
</dbReference>
<comment type="caution">
    <text evidence="7">The sequence shown here is derived from an EMBL/GenBank/DDBJ whole genome shotgun (WGS) entry which is preliminary data.</text>
</comment>
<dbReference type="GO" id="GO:0071885">
    <property type="term" value="F:N-terminal protein N-methyltransferase activity"/>
    <property type="evidence" value="ECO:0007669"/>
    <property type="project" value="UniProtKB-UniRule"/>
</dbReference>
<evidence type="ECO:0000256" key="6">
    <source>
        <dbReference type="SAM" id="MobiDB-lite"/>
    </source>
</evidence>
<dbReference type="EC" id="2.1.1.-" evidence="5"/>
<name>A0A4U0TK76_9PEZI</name>
<evidence type="ECO:0000256" key="4">
    <source>
        <dbReference type="ARBA" id="ARBA00022691"/>
    </source>
</evidence>
<feature type="binding site" evidence="5">
    <location>
        <position position="58"/>
    </location>
    <ligand>
        <name>S-adenosyl-L-methionine</name>
        <dbReference type="ChEBI" id="CHEBI:59789"/>
    </ligand>
</feature>
<dbReference type="AlphaFoldDB" id="A0A4U0TK76"/>
<dbReference type="InterPro" id="IPR019410">
    <property type="entry name" value="Methyltransf_16"/>
</dbReference>
<feature type="binding site" evidence="5">
    <location>
        <position position="140"/>
    </location>
    <ligand>
        <name>S-adenosyl-L-methionine</name>
        <dbReference type="ChEBI" id="CHEBI:59789"/>
    </ligand>
</feature>
<proteinExistence type="inferred from homology"/>
<comment type="function">
    <text evidence="5">S-adenosyl-L-methionine-dependent protein methyltransferase that trimethylates the N-terminal glycine 'Gly-2' of elongation factor 1-alpha, before also catalyzing the mono- and dimethylation of 'Lys-3'.</text>
</comment>
<dbReference type="Gene3D" id="3.40.50.150">
    <property type="entry name" value="Vaccinia Virus protein VP39"/>
    <property type="match status" value="1"/>
</dbReference>
<evidence type="ECO:0000256" key="2">
    <source>
        <dbReference type="ARBA" id="ARBA00022603"/>
    </source>
</evidence>
<dbReference type="EMBL" id="NAJL01000079">
    <property type="protein sequence ID" value="TKA22270.1"/>
    <property type="molecule type" value="Genomic_DNA"/>
</dbReference>
<keyword evidence="1 5" id="KW-0963">Cytoplasm</keyword>
<keyword evidence="4 5" id="KW-0949">S-adenosyl-L-methionine</keyword>
<organism evidence="7 8">
    <name type="scientific">Salinomyces thailandicus</name>
    <dbReference type="NCBI Taxonomy" id="706561"/>
    <lineage>
        <taxon>Eukaryota</taxon>
        <taxon>Fungi</taxon>
        <taxon>Dikarya</taxon>
        <taxon>Ascomycota</taxon>
        <taxon>Pezizomycotina</taxon>
        <taxon>Dothideomycetes</taxon>
        <taxon>Dothideomycetidae</taxon>
        <taxon>Mycosphaerellales</taxon>
        <taxon>Teratosphaeriaceae</taxon>
        <taxon>Salinomyces</taxon>
    </lineage>
</organism>
<accession>A0A4U0TK76</accession>
<dbReference type="Proteomes" id="UP000308549">
    <property type="component" value="Unassembled WGS sequence"/>
</dbReference>
<protein>
    <recommendedName>
        <fullName evidence="5">Protein N-terminal and lysine N-methyltransferase EFM7</fullName>
        <ecNumber evidence="5">2.1.1.-</ecNumber>
    </recommendedName>
    <alternativeName>
        <fullName evidence="5">Elongation factor methyltransferase 7</fullName>
    </alternativeName>
</protein>